<evidence type="ECO:0000313" key="3">
    <source>
        <dbReference type="Proteomes" id="UP000008311"/>
    </source>
</evidence>
<evidence type="ECO:0000313" key="2">
    <source>
        <dbReference type="EMBL" id="EEF33657.1"/>
    </source>
</evidence>
<organism evidence="2 3">
    <name type="scientific">Ricinus communis</name>
    <name type="common">Castor bean</name>
    <dbReference type="NCBI Taxonomy" id="3988"/>
    <lineage>
        <taxon>Eukaryota</taxon>
        <taxon>Viridiplantae</taxon>
        <taxon>Streptophyta</taxon>
        <taxon>Embryophyta</taxon>
        <taxon>Tracheophyta</taxon>
        <taxon>Spermatophyta</taxon>
        <taxon>Magnoliopsida</taxon>
        <taxon>eudicotyledons</taxon>
        <taxon>Gunneridae</taxon>
        <taxon>Pentapetalae</taxon>
        <taxon>rosids</taxon>
        <taxon>fabids</taxon>
        <taxon>Malpighiales</taxon>
        <taxon>Euphorbiaceae</taxon>
        <taxon>Acalyphoideae</taxon>
        <taxon>Acalypheae</taxon>
        <taxon>Ricinus</taxon>
    </lineage>
</organism>
<keyword evidence="3" id="KW-1185">Reference proteome</keyword>
<feature type="coiled-coil region" evidence="1">
    <location>
        <begin position="64"/>
        <end position="91"/>
    </location>
</feature>
<dbReference type="AlphaFoldDB" id="B9SRX6"/>
<keyword evidence="1" id="KW-0175">Coiled coil</keyword>
<sequence length="103" mass="11644">MGADVDISLSKNVVFTKIIDENMATVTWQSATRLSALLWIPLLNSITQLETAAETEFLFHVQNCGRLCRKAEELKQQLSKIAQRRRFLEQLHLPSWIACGAVS</sequence>
<dbReference type="EMBL" id="EQ974104">
    <property type="protein sequence ID" value="EEF33657.1"/>
    <property type="molecule type" value="Genomic_DNA"/>
</dbReference>
<evidence type="ECO:0000256" key="1">
    <source>
        <dbReference type="SAM" id="Coils"/>
    </source>
</evidence>
<dbReference type="Proteomes" id="UP000008311">
    <property type="component" value="Unassembled WGS sequence"/>
</dbReference>
<reference evidence="3" key="1">
    <citation type="journal article" date="2010" name="Nat. Biotechnol.">
        <title>Draft genome sequence of the oilseed species Ricinus communis.</title>
        <authorList>
            <person name="Chan A.P."/>
            <person name="Crabtree J."/>
            <person name="Zhao Q."/>
            <person name="Lorenzi H."/>
            <person name="Orvis J."/>
            <person name="Puiu D."/>
            <person name="Melake-Berhan A."/>
            <person name="Jones K.M."/>
            <person name="Redman J."/>
            <person name="Chen G."/>
            <person name="Cahoon E.B."/>
            <person name="Gedil M."/>
            <person name="Stanke M."/>
            <person name="Haas B.J."/>
            <person name="Wortman J.R."/>
            <person name="Fraser-Liggett C.M."/>
            <person name="Ravel J."/>
            <person name="Rabinowicz P.D."/>
        </authorList>
    </citation>
    <scope>NUCLEOTIDE SEQUENCE [LARGE SCALE GENOMIC DNA]</scope>
    <source>
        <strain evidence="3">cv. Hale</strain>
    </source>
</reference>
<protein>
    <submittedName>
        <fullName evidence="2">Uncharacterized protein</fullName>
    </submittedName>
</protein>
<gene>
    <name evidence="2" type="ORF">RCOM_0516980</name>
</gene>
<accession>B9SRX6</accession>
<proteinExistence type="predicted"/>
<dbReference type="InParanoid" id="B9SRX6"/>
<name>B9SRX6_RICCO</name>